<dbReference type="SMART" id="SM00184">
    <property type="entry name" value="RING"/>
    <property type="match status" value="1"/>
</dbReference>
<dbReference type="OrthoDB" id="264917at2759"/>
<dbReference type="RefSeq" id="XP_022832564.1">
    <property type="nucleotide sequence ID" value="XM_022976796.1"/>
</dbReference>
<keyword evidence="2 4" id="KW-0863">Zinc-finger</keyword>
<evidence type="ECO:0000256" key="5">
    <source>
        <dbReference type="SAM" id="MobiDB-lite"/>
    </source>
</evidence>
<evidence type="ECO:0000256" key="2">
    <source>
        <dbReference type="ARBA" id="ARBA00022771"/>
    </source>
</evidence>
<dbReference type="InterPro" id="IPR015947">
    <property type="entry name" value="PUA-like_sf"/>
</dbReference>
<sequence>MRPNRRMGHYLTPIREIEEVETSPPNPMAASTSSDEFSYISNEENEEGHGALGRHVVGVNMLLSSLEDIAAVQRTTTMRPMPCDCTEAYLERESNMATTNIVRPESHYTHLRYSPTTPETNIAEDPPNRQNNGSEDSISIDETLNTISVRAVSAMSNVPLPVLNNEAFSMNKFRNLNLRRDTMAHSHTQPALDRRRLRELNKILSRCPRAMDAANRVIRYARALCLRNKYQTQMSCLNCGLLPLHPITGQCGHTRCSKCALENTTCPCGSVFSEPFHVNIMIRDLIAKSKFNVNTSRVSIKTKENDAAAAAAAAADDSPGLRNTLRGTKRRRCETKVAYPSGDNQRVPMSPRARYNHGLELLQQGRRLEAVPYLALAAGAGHPSMRLARPLLAQAISTFNKDPWALIPFLNRSVRRLCSMSWIKPTDMECILCCSTFTDPVTTPCGHTFCRICLERTMDYRKRCPLCLRTLNEFMLSLTMNTVFVEAALRSINAISIPEPPEPDLIPIFTCTVAYPTVPCPLYIFDPRYWLMIRRVLESGSRKFGMVTCDRGQDYTDYGTILEVRDCVHFEDGRSILSTIGLTRFKVIERGVRDGLEVARILPIQDVCPTNEMEVLAYRLLGNRIILRALLWLSSLDSDVLQDIETTFGTLPESNGNDEWWSTTDGPAWLWWLVAVLPLRPEIKVLILSTNYLVKRMMAVARTLEAVEQVSLTSSRRCRLPTTNASGANHARSGESAS</sequence>
<dbReference type="SMART" id="SM00464">
    <property type="entry name" value="LON"/>
    <property type="match status" value="1"/>
</dbReference>
<feature type="domain" description="Lon N-terminal" evidence="7">
    <location>
        <begin position="503"/>
        <end position="708"/>
    </location>
</feature>
<dbReference type="AlphaFoldDB" id="A0A9J7EQG2"/>
<keyword evidence="8" id="KW-1185">Reference proteome</keyword>
<dbReference type="InterPro" id="IPR003111">
    <property type="entry name" value="Lon_prtase_N"/>
</dbReference>
<name>A0A9J7EQG2_SPOLT</name>
<feature type="region of interest" description="Disordered" evidence="5">
    <location>
        <begin position="107"/>
        <end position="137"/>
    </location>
</feature>
<feature type="domain" description="RING-type" evidence="6">
    <location>
        <begin position="430"/>
        <end position="467"/>
    </location>
</feature>
<evidence type="ECO:0000313" key="9">
    <source>
        <dbReference type="RefSeq" id="XP_022832564.1"/>
    </source>
</evidence>
<gene>
    <name evidence="9" type="primary">LOC111360695</name>
</gene>
<dbReference type="InterPro" id="IPR046336">
    <property type="entry name" value="Lon_prtase_N_sf"/>
</dbReference>
<feature type="compositionally biased region" description="Polar residues" evidence="5">
    <location>
        <begin position="128"/>
        <end position="137"/>
    </location>
</feature>
<dbReference type="PROSITE" id="PS51787">
    <property type="entry name" value="LON_N"/>
    <property type="match status" value="1"/>
</dbReference>
<reference evidence="9" key="1">
    <citation type="submission" date="2025-08" db="UniProtKB">
        <authorList>
            <consortium name="RefSeq"/>
        </authorList>
    </citation>
    <scope>IDENTIFICATION</scope>
    <source>
        <strain evidence="9">Ishihara</strain>
        <tissue evidence="9">Whole body</tissue>
    </source>
</reference>
<dbReference type="GeneID" id="111360695"/>
<dbReference type="SUPFAM" id="SSF57850">
    <property type="entry name" value="RING/U-box"/>
    <property type="match status" value="1"/>
</dbReference>
<proteinExistence type="predicted"/>
<dbReference type="CDD" id="cd16514">
    <property type="entry name" value="RING-HC_LONFs_rpt2"/>
    <property type="match status" value="1"/>
</dbReference>
<evidence type="ECO:0000256" key="1">
    <source>
        <dbReference type="ARBA" id="ARBA00022723"/>
    </source>
</evidence>
<protein>
    <submittedName>
        <fullName evidence="9">Uncharacterized protein LOC111360695 isoform X1</fullName>
    </submittedName>
</protein>
<accession>A0A9J7EQG2</accession>
<dbReference type="Proteomes" id="UP000301870">
    <property type="component" value="Chromosome Z"/>
</dbReference>
<dbReference type="GO" id="GO:0008270">
    <property type="term" value="F:zinc ion binding"/>
    <property type="evidence" value="ECO:0007669"/>
    <property type="project" value="UniProtKB-KW"/>
</dbReference>
<evidence type="ECO:0000256" key="3">
    <source>
        <dbReference type="ARBA" id="ARBA00022833"/>
    </source>
</evidence>
<evidence type="ECO:0000259" key="6">
    <source>
        <dbReference type="PROSITE" id="PS50089"/>
    </source>
</evidence>
<organism evidence="8 9">
    <name type="scientific">Spodoptera litura</name>
    <name type="common">Asian cotton leafworm</name>
    <dbReference type="NCBI Taxonomy" id="69820"/>
    <lineage>
        <taxon>Eukaryota</taxon>
        <taxon>Metazoa</taxon>
        <taxon>Ecdysozoa</taxon>
        <taxon>Arthropoda</taxon>
        <taxon>Hexapoda</taxon>
        <taxon>Insecta</taxon>
        <taxon>Pterygota</taxon>
        <taxon>Neoptera</taxon>
        <taxon>Endopterygota</taxon>
        <taxon>Lepidoptera</taxon>
        <taxon>Glossata</taxon>
        <taxon>Ditrysia</taxon>
        <taxon>Noctuoidea</taxon>
        <taxon>Noctuidae</taxon>
        <taxon>Amphipyrinae</taxon>
        <taxon>Spodoptera</taxon>
    </lineage>
</organism>
<keyword evidence="1" id="KW-0479">Metal-binding</keyword>
<evidence type="ECO:0000313" key="8">
    <source>
        <dbReference type="Proteomes" id="UP000301870"/>
    </source>
</evidence>
<evidence type="ECO:0000256" key="4">
    <source>
        <dbReference type="PROSITE-ProRule" id="PRU00175"/>
    </source>
</evidence>
<dbReference type="PROSITE" id="PS50089">
    <property type="entry name" value="ZF_RING_2"/>
    <property type="match status" value="1"/>
</dbReference>
<dbReference type="InterPro" id="IPR017907">
    <property type="entry name" value="Znf_RING_CS"/>
</dbReference>
<dbReference type="PROSITE" id="PS00518">
    <property type="entry name" value="ZF_RING_1"/>
    <property type="match status" value="1"/>
</dbReference>
<dbReference type="InterPro" id="IPR013083">
    <property type="entry name" value="Znf_RING/FYVE/PHD"/>
</dbReference>
<dbReference type="KEGG" id="sliu:111360695"/>
<dbReference type="SUPFAM" id="SSF88697">
    <property type="entry name" value="PUA domain-like"/>
    <property type="match status" value="1"/>
</dbReference>
<keyword evidence="3" id="KW-0862">Zinc</keyword>
<dbReference type="Gene3D" id="3.30.40.10">
    <property type="entry name" value="Zinc/RING finger domain, C3HC4 (zinc finger)"/>
    <property type="match status" value="1"/>
</dbReference>
<evidence type="ECO:0000259" key="7">
    <source>
        <dbReference type="PROSITE" id="PS51787"/>
    </source>
</evidence>
<dbReference type="InterPro" id="IPR001841">
    <property type="entry name" value="Znf_RING"/>
</dbReference>
<dbReference type="PANTHER" id="PTHR23327:SF42">
    <property type="entry name" value="LON PEPTIDASE N-TERMINAL DOMAIN AND RING FINGER PROTEIN C14F5.10C"/>
    <property type="match status" value="1"/>
</dbReference>
<dbReference type="Pfam" id="PF13923">
    <property type="entry name" value="zf-C3HC4_2"/>
    <property type="match status" value="1"/>
</dbReference>
<dbReference type="GO" id="GO:0061630">
    <property type="term" value="F:ubiquitin protein ligase activity"/>
    <property type="evidence" value="ECO:0007669"/>
    <property type="project" value="TreeGrafter"/>
</dbReference>
<dbReference type="Pfam" id="PF02190">
    <property type="entry name" value="LON_substr_bdg"/>
    <property type="match status" value="1"/>
</dbReference>
<dbReference type="Gene3D" id="2.30.130.40">
    <property type="entry name" value="LON domain-like"/>
    <property type="match status" value="1"/>
</dbReference>
<dbReference type="PANTHER" id="PTHR23327">
    <property type="entry name" value="RING FINGER PROTEIN 127"/>
    <property type="match status" value="1"/>
</dbReference>